<accession>A0ABZ0JUR4</accession>
<evidence type="ECO:0000313" key="1">
    <source>
        <dbReference type="EMBL" id="WOT03597.1"/>
    </source>
</evidence>
<dbReference type="EMBL" id="CP136522">
    <property type="protein sequence ID" value="WOT03597.1"/>
    <property type="molecule type" value="Genomic_DNA"/>
</dbReference>
<gene>
    <name evidence="1" type="ORF">RGE70_09495</name>
</gene>
<keyword evidence="2" id="KW-1185">Reference proteome</keyword>
<dbReference type="RefSeq" id="WP_310471223.1">
    <property type="nucleotide sequence ID" value="NZ_CP136522.1"/>
</dbReference>
<protein>
    <recommendedName>
        <fullName evidence="3">TetR family transcriptional regulator</fullName>
    </recommendedName>
</protein>
<evidence type="ECO:0008006" key="3">
    <source>
        <dbReference type="Google" id="ProtNLM"/>
    </source>
</evidence>
<sequence>MFNYEDVLSSLDSIYDDGKLFSLTINMVAKTLSSKRGLSNGSIYRHVSTVNDFYVLLFNRNLVRWGVIANSYGLSDELNPKEKLISRLVFTSNKRIYSHIDNDIQYYIAASGLMNSADHQFIYDTDLIYKNLHKSNAGVIQSLLDRKLVTSNVDEVFMMIRQMKMYERGYSLIEHNKNINMGNEDIKVILLTRLTKMINELDWVVHFDVDFDKIINFCDKSSIEIMTNTNYTEEIQKLRNLNAAFNLINEH</sequence>
<proteinExistence type="predicted"/>
<name>A0ABZ0JUR4_9GAMM</name>
<evidence type="ECO:0000313" key="2">
    <source>
        <dbReference type="Proteomes" id="UP001529491"/>
    </source>
</evidence>
<dbReference type="Proteomes" id="UP001529491">
    <property type="component" value="Chromosome"/>
</dbReference>
<organism evidence="1 2">
    <name type="scientific">Shewanella youngdeokensis</name>
    <dbReference type="NCBI Taxonomy" id="2999068"/>
    <lineage>
        <taxon>Bacteria</taxon>
        <taxon>Pseudomonadati</taxon>
        <taxon>Pseudomonadota</taxon>
        <taxon>Gammaproteobacteria</taxon>
        <taxon>Alteromonadales</taxon>
        <taxon>Shewanellaceae</taxon>
        <taxon>Shewanella</taxon>
    </lineage>
</organism>
<reference evidence="1 2" key="1">
    <citation type="submission" date="2023-10" db="EMBL/GenBank/DDBJ databases">
        <title>Complete genome sequence of Shewanella sp. DAU334.</title>
        <authorList>
            <person name="Lee Y.-S."/>
            <person name="Jeong H.-R."/>
            <person name="Hwang E.-J."/>
            <person name="Choi Y.-L."/>
            <person name="Kim G.-D."/>
        </authorList>
    </citation>
    <scope>NUCLEOTIDE SEQUENCE [LARGE SCALE GENOMIC DNA]</scope>
    <source>
        <strain evidence="1 2">DAU334</strain>
    </source>
</reference>